<organism evidence="1 2">
    <name type="scientific">Dyadobacter psychrotolerans</name>
    <dbReference type="NCBI Taxonomy" id="2541721"/>
    <lineage>
        <taxon>Bacteria</taxon>
        <taxon>Pseudomonadati</taxon>
        <taxon>Bacteroidota</taxon>
        <taxon>Cytophagia</taxon>
        <taxon>Cytophagales</taxon>
        <taxon>Spirosomataceae</taxon>
        <taxon>Dyadobacter</taxon>
    </lineage>
</organism>
<dbReference type="EMBL" id="SMFL01000015">
    <property type="protein sequence ID" value="TDE10520.1"/>
    <property type="molecule type" value="Genomic_DNA"/>
</dbReference>
<name>A0A4R5DF08_9BACT</name>
<reference evidence="1 2" key="1">
    <citation type="submission" date="2019-03" db="EMBL/GenBank/DDBJ databases">
        <title>Dyadobacter AR-3-6 sp. nov., isolated from arctic soil.</title>
        <authorList>
            <person name="Chaudhary D.K."/>
        </authorList>
    </citation>
    <scope>NUCLEOTIDE SEQUENCE [LARGE SCALE GENOMIC DNA]</scope>
    <source>
        <strain evidence="1 2">AR-3-6</strain>
    </source>
</reference>
<accession>A0A4R5DF08</accession>
<keyword evidence="2" id="KW-1185">Reference proteome</keyword>
<evidence type="ECO:0000313" key="1">
    <source>
        <dbReference type="EMBL" id="TDE10520.1"/>
    </source>
</evidence>
<evidence type="ECO:0000313" key="2">
    <source>
        <dbReference type="Proteomes" id="UP000294850"/>
    </source>
</evidence>
<comment type="caution">
    <text evidence="1">The sequence shown here is derived from an EMBL/GenBank/DDBJ whole genome shotgun (WGS) entry which is preliminary data.</text>
</comment>
<proteinExistence type="predicted"/>
<protein>
    <submittedName>
        <fullName evidence="1">Uncharacterized protein</fullName>
    </submittedName>
</protein>
<sequence length="118" mass="12915">MKFIVGKIHKSITTSSMALVNIEDPTLTLPTPQHVEETINLIYQKLERPEMNHPANAAIREGYEEAADILFENYRTYAGVSSTTIQGRSIAVMAVDYLNGNVSQKVLVGVPPVSVASL</sequence>
<gene>
    <name evidence="1" type="ORF">E0F88_27955</name>
</gene>
<dbReference type="Proteomes" id="UP000294850">
    <property type="component" value="Unassembled WGS sequence"/>
</dbReference>
<dbReference type="AlphaFoldDB" id="A0A4R5DF08"/>